<organism evidence="1 2">
    <name type="scientific">Riccia fluitans</name>
    <dbReference type="NCBI Taxonomy" id="41844"/>
    <lineage>
        <taxon>Eukaryota</taxon>
        <taxon>Viridiplantae</taxon>
        <taxon>Streptophyta</taxon>
        <taxon>Embryophyta</taxon>
        <taxon>Marchantiophyta</taxon>
        <taxon>Marchantiopsida</taxon>
        <taxon>Marchantiidae</taxon>
        <taxon>Marchantiales</taxon>
        <taxon>Ricciaceae</taxon>
        <taxon>Riccia</taxon>
    </lineage>
</organism>
<accession>A0ABD1YN15</accession>
<protein>
    <submittedName>
        <fullName evidence="1">Uncharacterized protein</fullName>
    </submittedName>
</protein>
<keyword evidence="2" id="KW-1185">Reference proteome</keyword>
<dbReference type="AlphaFoldDB" id="A0ABD1YN15"/>
<name>A0ABD1YN15_9MARC</name>
<evidence type="ECO:0000313" key="2">
    <source>
        <dbReference type="Proteomes" id="UP001605036"/>
    </source>
</evidence>
<reference evidence="1 2" key="1">
    <citation type="submission" date="2024-09" db="EMBL/GenBank/DDBJ databases">
        <title>Chromosome-scale assembly of Riccia fluitans.</title>
        <authorList>
            <person name="Paukszto L."/>
            <person name="Sawicki J."/>
            <person name="Karawczyk K."/>
            <person name="Piernik-Szablinska J."/>
            <person name="Szczecinska M."/>
            <person name="Mazdziarz M."/>
        </authorList>
    </citation>
    <scope>NUCLEOTIDE SEQUENCE [LARGE SCALE GENOMIC DNA]</scope>
    <source>
        <strain evidence="1">Rf_01</strain>
        <tissue evidence="1">Aerial parts of the thallus</tissue>
    </source>
</reference>
<proteinExistence type="predicted"/>
<gene>
    <name evidence="1" type="ORF">R1flu_016769</name>
</gene>
<dbReference type="EMBL" id="JBHFFA010000004">
    <property type="protein sequence ID" value="KAL2632083.1"/>
    <property type="molecule type" value="Genomic_DNA"/>
</dbReference>
<comment type="caution">
    <text evidence="1">The sequence shown here is derived from an EMBL/GenBank/DDBJ whole genome shotgun (WGS) entry which is preliminary data.</text>
</comment>
<sequence>MEVRFFPAREMGIAQWTVDRKSCKWVEKEGSRASLGSWSYFANAASRPQQGLPSPLSLAGCQGSNSGLPEVSRPWCLGAICEALGALTCRPLTSPGAVLVCGTAENHTGCIEPMSTFKNVADGETTAALQLQDFELKISDATLSFKGLVSNH</sequence>
<dbReference type="Proteomes" id="UP001605036">
    <property type="component" value="Unassembled WGS sequence"/>
</dbReference>
<evidence type="ECO:0000313" key="1">
    <source>
        <dbReference type="EMBL" id="KAL2632083.1"/>
    </source>
</evidence>